<organism evidence="1 2">
    <name type="scientific">Aurantiacibacter xanthus</name>
    <dbReference type="NCBI Taxonomy" id="1784712"/>
    <lineage>
        <taxon>Bacteria</taxon>
        <taxon>Pseudomonadati</taxon>
        <taxon>Pseudomonadota</taxon>
        <taxon>Alphaproteobacteria</taxon>
        <taxon>Sphingomonadales</taxon>
        <taxon>Erythrobacteraceae</taxon>
        <taxon>Aurantiacibacter</taxon>
    </lineage>
</organism>
<dbReference type="EMBL" id="QXFM01000057">
    <property type="protein sequence ID" value="RIV89754.1"/>
    <property type="molecule type" value="Genomic_DNA"/>
</dbReference>
<reference evidence="1 2" key="1">
    <citation type="submission" date="2018-08" db="EMBL/GenBank/DDBJ databases">
        <title>Erythrobacter zhengii sp.nov., a bacterium isolated from deep-sea sediment.</title>
        <authorList>
            <person name="Fang C."/>
            <person name="Wu Y.-H."/>
            <person name="Sun C."/>
            <person name="Wang H."/>
            <person name="Cheng H."/>
            <person name="Meng F.-X."/>
            <person name="Wang C.-S."/>
            <person name="Xu X.-W."/>
        </authorList>
    </citation>
    <scope>NUCLEOTIDE SEQUENCE [LARGE SCALE GENOMIC DNA]</scope>
    <source>
        <strain evidence="1 2">CCTCC AB 2015396</strain>
    </source>
</reference>
<dbReference type="Pfam" id="PF14907">
    <property type="entry name" value="NTP_transf_5"/>
    <property type="match status" value="1"/>
</dbReference>
<name>A0A3A1P871_9SPHN</name>
<evidence type="ECO:0000313" key="2">
    <source>
        <dbReference type="Proteomes" id="UP000265366"/>
    </source>
</evidence>
<protein>
    <recommendedName>
        <fullName evidence="3">Nucleotidyltransferase family protein</fullName>
    </recommendedName>
</protein>
<dbReference type="InterPro" id="IPR039498">
    <property type="entry name" value="NTP_transf_5"/>
</dbReference>
<dbReference type="RefSeq" id="WP_119592119.1">
    <property type="nucleotide sequence ID" value="NZ_QXFM01000057.1"/>
</dbReference>
<keyword evidence="2" id="KW-1185">Reference proteome</keyword>
<accession>A0A3A1P871</accession>
<sequence length="357" mass="39494">MTDNASKMILEPLLGALRQWVYPGEDAPWRHRATDWSAVLDLASENKCLLLVAEGLNRARIVIPANRLAEVKARREACLFRNMANLGVTATVCSILRTHGIRAISMKGVLRAHAIYGSYDARPAQDTDILVTSADYRSAIDVLAANGFHSPIPATSKWWHDYLGESPHLPVNGGTTVDLHHKVRQPGTPAPTDIARIIAAARIAGVGGREVPVMSDMDAAMLTASSLGKAIRNDEVWLHYAHELFVVTSALEAAQRAAYDDYAREIGVLRLWTFATDLAAAAFRLRDGDSEDAPTTAAESRWMAALLHAQGDQERRWRRSGLLWQWTDGAVARPLRFAREFGQARLGDMRRHYEEIS</sequence>
<comment type="caution">
    <text evidence="1">The sequence shown here is derived from an EMBL/GenBank/DDBJ whole genome shotgun (WGS) entry which is preliminary data.</text>
</comment>
<gene>
    <name evidence="1" type="ORF">D2V17_05670</name>
</gene>
<dbReference type="Proteomes" id="UP000265366">
    <property type="component" value="Unassembled WGS sequence"/>
</dbReference>
<dbReference type="AlphaFoldDB" id="A0A3A1P871"/>
<proteinExistence type="predicted"/>
<evidence type="ECO:0008006" key="3">
    <source>
        <dbReference type="Google" id="ProtNLM"/>
    </source>
</evidence>
<dbReference type="OrthoDB" id="8093269at2"/>
<evidence type="ECO:0000313" key="1">
    <source>
        <dbReference type="EMBL" id="RIV89754.1"/>
    </source>
</evidence>